<feature type="region of interest" description="Disordered" evidence="1">
    <location>
        <begin position="298"/>
        <end position="333"/>
    </location>
</feature>
<dbReference type="PANTHER" id="PTHR34451:SF7">
    <property type="entry name" value="PHD FINGER FAMILY PROTEIN"/>
    <property type="match status" value="1"/>
</dbReference>
<proteinExistence type="predicted"/>
<dbReference type="PANTHER" id="PTHR34451">
    <property type="entry name" value="PHD FINGER FAMILY PROTEIN"/>
    <property type="match status" value="1"/>
</dbReference>
<dbReference type="EMBL" id="JAMYWD010000006">
    <property type="protein sequence ID" value="KAJ4968732.1"/>
    <property type="molecule type" value="Genomic_DNA"/>
</dbReference>
<dbReference type="OrthoDB" id="692041at2759"/>
<accession>A0A9Q0KDZ8</accession>
<dbReference type="Proteomes" id="UP001141806">
    <property type="component" value="Unassembled WGS sequence"/>
</dbReference>
<gene>
    <name evidence="2" type="ORF">NE237_015433</name>
</gene>
<evidence type="ECO:0000256" key="1">
    <source>
        <dbReference type="SAM" id="MobiDB-lite"/>
    </source>
</evidence>
<sequence length="357" mass="39303">MMRDPDYECSGCGSEERWLLHNIRHRGTIRRVCTSCVLKLHPGLFCPHCFEFYEGSLDTLHGRVMCLKCSSVSHLACAGSENACQYVCPSCLNPSMSFFDVSASTMKSKGTNGEPVPAGGHGVIDQKLAKVLLAAARIAASSMSKAAAAARVEAERRVKEAVSTRKKAKEALAFLMANEKEKQRSKVARASVLVMEQNKKAKGNSAVTGNMVQGLPKNVVSIDDKDKHEGPSAPVVTRQVENPLAVNENDNSSNSLNLHNHVVKRENESSRVYSVSMAPEQLQYHNNHAMEEDCGTSERILNSDSGSQRPQSNQGDKRWNYGPGNDSLLSSRRKGMPWLPDEEVKLLSYTYLQILHQ</sequence>
<feature type="compositionally biased region" description="Low complexity" evidence="1">
    <location>
        <begin position="246"/>
        <end position="258"/>
    </location>
</feature>
<organism evidence="2 3">
    <name type="scientific">Protea cynaroides</name>
    <dbReference type="NCBI Taxonomy" id="273540"/>
    <lineage>
        <taxon>Eukaryota</taxon>
        <taxon>Viridiplantae</taxon>
        <taxon>Streptophyta</taxon>
        <taxon>Embryophyta</taxon>
        <taxon>Tracheophyta</taxon>
        <taxon>Spermatophyta</taxon>
        <taxon>Magnoliopsida</taxon>
        <taxon>Proteales</taxon>
        <taxon>Proteaceae</taxon>
        <taxon>Protea</taxon>
    </lineage>
</organism>
<comment type="caution">
    <text evidence="2">The sequence shown here is derived from an EMBL/GenBank/DDBJ whole genome shotgun (WGS) entry which is preliminary data.</text>
</comment>
<reference evidence="2" key="1">
    <citation type="journal article" date="2023" name="Plant J.">
        <title>The genome of the king protea, Protea cynaroides.</title>
        <authorList>
            <person name="Chang J."/>
            <person name="Duong T.A."/>
            <person name="Schoeman C."/>
            <person name="Ma X."/>
            <person name="Roodt D."/>
            <person name="Barker N."/>
            <person name="Li Z."/>
            <person name="Van de Peer Y."/>
            <person name="Mizrachi E."/>
        </authorList>
    </citation>
    <scope>NUCLEOTIDE SEQUENCE</scope>
    <source>
        <tissue evidence="2">Young leaves</tissue>
    </source>
</reference>
<name>A0A9Q0KDZ8_9MAGN</name>
<protein>
    <submittedName>
        <fullName evidence="2">Uncharacterized protein</fullName>
    </submittedName>
</protein>
<evidence type="ECO:0000313" key="3">
    <source>
        <dbReference type="Proteomes" id="UP001141806"/>
    </source>
</evidence>
<dbReference type="AlphaFoldDB" id="A0A9Q0KDZ8"/>
<evidence type="ECO:0000313" key="2">
    <source>
        <dbReference type="EMBL" id="KAJ4968732.1"/>
    </source>
</evidence>
<keyword evidence="3" id="KW-1185">Reference proteome</keyword>
<feature type="compositionally biased region" description="Polar residues" evidence="1">
    <location>
        <begin position="299"/>
        <end position="314"/>
    </location>
</feature>
<feature type="region of interest" description="Disordered" evidence="1">
    <location>
        <begin position="223"/>
        <end position="258"/>
    </location>
</feature>